<evidence type="ECO:0000256" key="11">
    <source>
        <dbReference type="ARBA" id="ARBA00049170"/>
    </source>
</evidence>
<dbReference type="PRINTS" id="PR00385">
    <property type="entry name" value="P450"/>
</dbReference>
<sequence>MASMQLSAELAKTVAFLAFSLLSILLIILFLYVFGTVVSFLIFYIKESVHSSGRPPVAATVFHQLIFFKTLFDYHTNLARKNKTFRMIKPSHSDIYTTDPANIEHFMKSNFSNYTRGEFNRNVMKDLFGDGIFSVDGEKWRHQRKLASYEFSTKVLRDFSSVVFRAKAANLAKKIAQEARTAASVDIQDLFMKVTLDSIFKVGFGFDLDTLSGSDEFAASFSRAFDDSNHIVFLRFSDIFWEAKRYFNIGKEKQLKRNLKVIDEFVFRLISRKREKMNTSTEEVSILQKLSGMLTSNLTEDCVDFFFQKTKEDILSRFVLTSKKDSEMTDRYLRDIILNFLIAGKDTTANTLSWFFYMLCKSPLVQEKIVAEIEDLTASQNRDDSSIDEFMLNLTEEVLDSMHYLHATLTETLRLFPAVPVGGKFAEEDDVLPDGFKVKKGDGVNYLTYTMGRMAFIWGEDAEEFRPERWIMNGAFHPESPFKFVAFNVGPRICLGKDFAYRQMKILAATLLHFFKFKLKDESYIATYKTMFTLHMDNGLPVIPIPRFS</sequence>
<organism evidence="15 16">
    <name type="scientific">Apostasia shenzhenica</name>
    <dbReference type="NCBI Taxonomy" id="1088818"/>
    <lineage>
        <taxon>Eukaryota</taxon>
        <taxon>Viridiplantae</taxon>
        <taxon>Streptophyta</taxon>
        <taxon>Embryophyta</taxon>
        <taxon>Tracheophyta</taxon>
        <taxon>Spermatophyta</taxon>
        <taxon>Magnoliopsida</taxon>
        <taxon>Liliopsida</taxon>
        <taxon>Asparagales</taxon>
        <taxon>Orchidaceae</taxon>
        <taxon>Apostasioideae</taxon>
        <taxon>Apostasia</taxon>
    </lineage>
</organism>
<dbReference type="GO" id="GO:0016705">
    <property type="term" value="F:oxidoreductase activity, acting on paired donors, with incorporation or reduction of molecular oxygen"/>
    <property type="evidence" value="ECO:0007669"/>
    <property type="project" value="InterPro"/>
</dbReference>
<dbReference type="SUPFAM" id="SSF48264">
    <property type="entry name" value="Cytochrome P450"/>
    <property type="match status" value="1"/>
</dbReference>
<feature type="transmembrane region" description="Helical" evidence="14">
    <location>
        <begin position="14"/>
        <end position="45"/>
    </location>
</feature>
<dbReference type="GO" id="GO:0020037">
    <property type="term" value="F:heme binding"/>
    <property type="evidence" value="ECO:0007669"/>
    <property type="project" value="InterPro"/>
</dbReference>
<keyword evidence="5 14" id="KW-1133">Transmembrane helix</keyword>
<evidence type="ECO:0000256" key="14">
    <source>
        <dbReference type="SAM" id="Phobius"/>
    </source>
</evidence>
<evidence type="ECO:0000256" key="5">
    <source>
        <dbReference type="ARBA" id="ARBA00022989"/>
    </source>
</evidence>
<comment type="cofactor">
    <cofactor evidence="12">
        <name>heme</name>
        <dbReference type="ChEBI" id="CHEBI:30413"/>
    </cofactor>
</comment>
<keyword evidence="6 13" id="KW-0560">Oxidoreductase</keyword>
<evidence type="ECO:0000256" key="8">
    <source>
        <dbReference type="ARBA" id="ARBA00023136"/>
    </source>
</evidence>
<evidence type="ECO:0000256" key="9">
    <source>
        <dbReference type="ARBA" id="ARBA00039071"/>
    </source>
</evidence>
<feature type="binding site" description="axial binding residue" evidence="12">
    <location>
        <position position="494"/>
    </location>
    <ligand>
        <name>heme</name>
        <dbReference type="ChEBI" id="CHEBI:30413"/>
    </ligand>
    <ligandPart>
        <name>Fe</name>
        <dbReference type="ChEBI" id="CHEBI:18248"/>
    </ligandPart>
</feature>
<dbReference type="EMBL" id="KZ453102">
    <property type="protein sequence ID" value="PKA47691.1"/>
    <property type="molecule type" value="Genomic_DNA"/>
</dbReference>
<comment type="catalytic activity">
    <reaction evidence="11">
        <text>4'-O-methylnorbelladine + reduced [NADPH--hemoprotein reductase] + O2 = (10bR,4aS)-noroxomaritidine + oxidized [NADPH--hemoprotein reductase] + 2 H2O + H(+)</text>
        <dbReference type="Rhea" id="RHEA:51260"/>
        <dbReference type="Rhea" id="RHEA-COMP:11964"/>
        <dbReference type="Rhea" id="RHEA-COMP:11965"/>
        <dbReference type="ChEBI" id="CHEBI:15377"/>
        <dbReference type="ChEBI" id="CHEBI:15378"/>
        <dbReference type="ChEBI" id="CHEBI:15379"/>
        <dbReference type="ChEBI" id="CHEBI:57618"/>
        <dbReference type="ChEBI" id="CHEBI:58210"/>
        <dbReference type="ChEBI" id="CHEBI:133993"/>
        <dbReference type="ChEBI" id="CHEBI:133995"/>
        <dbReference type="EC" id="1.14.19.50"/>
    </reaction>
</comment>
<accession>A0A2H9ZWL2</accession>
<dbReference type="PANTHER" id="PTHR24296">
    <property type="entry name" value="CYTOCHROME P450"/>
    <property type="match status" value="1"/>
</dbReference>
<dbReference type="GO" id="GO:0004497">
    <property type="term" value="F:monooxygenase activity"/>
    <property type="evidence" value="ECO:0007669"/>
    <property type="project" value="UniProtKB-KW"/>
</dbReference>
<evidence type="ECO:0000313" key="15">
    <source>
        <dbReference type="EMBL" id="PKA47691.1"/>
    </source>
</evidence>
<evidence type="ECO:0000313" key="16">
    <source>
        <dbReference type="Proteomes" id="UP000236161"/>
    </source>
</evidence>
<keyword evidence="12 13" id="KW-0349">Heme</keyword>
<dbReference type="InterPro" id="IPR001128">
    <property type="entry name" value="Cyt_P450"/>
</dbReference>
<gene>
    <name evidence="15" type="primary">CYP704C1</name>
    <name evidence="15" type="ORF">AXF42_Ash014468</name>
</gene>
<dbReference type="PROSITE" id="PS00086">
    <property type="entry name" value="CYTOCHROME_P450"/>
    <property type="match status" value="1"/>
</dbReference>
<reference evidence="15 16" key="1">
    <citation type="journal article" date="2017" name="Nature">
        <title>The Apostasia genome and the evolution of orchids.</title>
        <authorList>
            <person name="Zhang G.Q."/>
            <person name="Liu K.W."/>
            <person name="Li Z."/>
            <person name="Lohaus R."/>
            <person name="Hsiao Y.Y."/>
            <person name="Niu S.C."/>
            <person name="Wang J.Y."/>
            <person name="Lin Y.C."/>
            <person name="Xu Q."/>
            <person name="Chen L.J."/>
            <person name="Yoshida K."/>
            <person name="Fujiwara S."/>
            <person name="Wang Z.W."/>
            <person name="Zhang Y.Q."/>
            <person name="Mitsuda N."/>
            <person name="Wang M."/>
            <person name="Liu G.H."/>
            <person name="Pecoraro L."/>
            <person name="Huang H.X."/>
            <person name="Xiao X.J."/>
            <person name="Lin M."/>
            <person name="Wu X.Y."/>
            <person name="Wu W.L."/>
            <person name="Chen Y.Y."/>
            <person name="Chang S.B."/>
            <person name="Sakamoto S."/>
            <person name="Ohme-Takagi M."/>
            <person name="Yagi M."/>
            <person name="Zeng S.J."/>
            <person name="Shen C.Y."/>
            <person name="Yeh C.M."/>
            <person name="Luo Y.B."/>
            <person name="Tsai W.C."/>
            <person name="Van de Peer Y."/>
            <person name="Liu Z.J."/>
        </authorList>
    </citation>
    <scope>NUCLEOTIDE SEQUENCE [LARGE SCALE GENOMIC DNA]</scope>
    <source>
        <strain evidence="16">cv. Shenzhen</strain>
        <tissue evidence="15">Stem</tissue>
    </source>
</reference>
<keyword evidence="8 14" id="KW-0472">Membrane</keyword>
<keyword evidence="16" id="KW-1185">Reference proteome</keyword>
<keyword evidence="3 14" id="KW-0812">Transmembrane</keyword>
<dbReference type="PRINTS" id="PR00463">
    <property type="entry name" value="EP450I"/>
</dbReference>
<protein>
    <recommendedName>
        <fullName evidence="9">noroxomaritidine synthase</fullName>
        <ecNumber evidence="9">1.14.19.50</ecNumber>
    </recommendedName>
</protein>
<evidence type="ECO:0000256" key="6">
    <source>
        <dbReference type="ARBA" id="ARBA00023002"/>
    </source>
</evidence>
<name>A0A2H9ZWL2_9ASPA</name>
<evidence type="ECO:0000256" key="1">
    <source>
        <dbReference type="ARBA" id="ARBA00004167"/>
    </source>
</evidence>
<comment type="catalytic activity">
    <reaction evidence="10">
        <text>4'-O-methylnorbelladine + reduced [NADPH--hemoprotein reductase] + O2 = (10bS,4aR)-noroxomaritidine + oxidized [NADPH--hemoprotein reductase] + 2 H2O + H(+)</text>
        <dbReference type="Rhea" id="RHEA:51264"/>
        <dbReference type="Rhea" id="RHEA-COMP:11964"/>
        <dbReference type="Rhea" id="RHEA-COMP:11965"/>
        <dbReference type="ChEBI" id="CHEBI:15377"/>
        <dbReference type="ChEBI" id="CHEBI:15378"/>
        <dbReference type="ChEBI" id="CHEBI:15379"/>
        <dbReference type="ChEBI" id="CHEBI:57618"/>
        <dbReference type="ChEBI" id="CHEBI:58210"/>
        <dbReference type="ChEBI" id="CHEBI:133993"/>
        <dbReference type="ChEBI" id="CHEBI:133996"/>
        <dbReference type="EC" id="1.14.19.50"/>
    </reaction>
</comment>
<keyword evidence="4 12" id="KW-0479">Metal-binding</keyword>
<dbReference type="Gene3D" id="1.10.630.10">
    <property type="entry name" value="Cytochrome P450"/>
    <property type="match status" value="1"/>
</dbReference>
<dbReference type="STRING" id="1088818.A0A2H9ZWL2"/>
<dbReference type="GO" id="GO:0016020">
    <property type="term" value="C:membrane"/>
    <property type="evidence" value="ECO:0007669"/>
    <property type="project" value="UniProtKB-SubCell"/>
</dbReference>
<evidence type="ECO:0000256" key="12">
    <source>
        <dbReference type="PIRSR" id="PIRSR602401-1"/>
    </source>
</evidence>
<comment type="subcellular location">
    <subcellularLocation>
        <location evidence="1">Membrane</location>
        <topology evidence="1">Single-pass membrane protein</topology>
    </subcellularLocation>
</comment>
<dbReference type="AlphaFoldDB" id="A0A2H9ZWL2"/>
<evidence type="ECO:0000256" key="4">
    <source>
        <dbReference type="ARBA" id="ARBA00022723"/>
    </source>
</evidence>
<dbReference type="InterPro" id="IPR036396">
    <property type="entry name" value="Cyt_P450_sf"/>
</dbReference>
<evidence type="ECO:0000256" key="2">
    <source>
        <dbReference type="ARBA" id="ARBA00010617"/>
    </source>
</evidence>
<evidence type="ECO:0000256" key="7">
    <source>
        <dbReference type="ARBA" id="ARBA00023004"/>
    </source>
</evidence>
<keyword evidence="7 12" id="KW-0408">Iron</keyword>
<dbReference type="CDD" id="cd11064">
    <property type="entry name" value="CYP86A"/>
    <property type="match status" value="1"/>
</dbReference>
<dbReference type="GO" id="GO:0005506">
    <property type="term" value="F:iron ion binding"/>
    <property type="evidence" value="ECO:0007669"/>
    <property type="project" value="InterPro"/>
</dbReference>
<keyword evidence="13" id="KW-0503">Monooxygenase</keyword>
<dbReference type="OrthoDB" id="1470350at2759"/>
<dbReference type="EC" id="1.14.19.50" evidence="9"/>
<comment type="similarity">
    <text evidence="2 13">Belongs to the cytochrome P450 family.</text>
</comment>
<dbReference type="Proteomes" id="UP000236161">
    <property type="component" value="Unassembled WGS sequence"/>
</dbReference>
<evidence type="ECO:0000256" key="13">
    <source>
        <dbReference type="RuleBase" id="RU000461"/>
    </source>
</evidence>
<evidence type="ECO:0000256" key="3">
    <source>
        <dbReference type="ARBA" id="ARBA00022692"/>
    </source>
</evidence>
<dbReference type="GO" id="GO:0006629">
    <property type="term" value="P:lipid metabolic process"/>
    <property type="evidence" value="ECO:0007669"/>
    <property type="project" value="UniProtKB-ARBA"/>
</dbReference>
<dbReference type="InterPro" id="IPR002401">
    <property type="entry name" value="Cyt_P450_E_grp-I"/>
</dbReference>
<proteinExistence type="inferred from homology"/>
<dbReference type="Pfam" id="PF00067">
    <property type="entry name" value="p450"/>
    <property type="match status" value="1"/>
</dbReference>
<evidence type="ECO:0000256" key="10">
    <source>
        <dbReference type="ARBA" id="ARBA00048529"/>
    </source>
</evidence>
<dbReference type="InterPro" id="IPR017972">
    <property type="entry name" value="Cyt_P450_CS"/>
</dbReference>